<proteinExistence type="predicted"/>
<name>A0ACC2JEB9_9PEZI</name>
<accession>A0ACC2JEB9</accession>
<protein>
    <submittedName>
        <fullName evidence="1">Uncharacterized protein</fullName>
    </submittedName>
</protein>
<keyword evidence="2" id="KW-1185">Reference proteome</keyword>
<dbReference type="Proteomes" id="UP001153332">
    <property type="component" value="Unassembled WGS sequence"/>
</dbReference>
<comment type="caution">
    <text evidence="1">The sequence shown here is derived from an EMBL/GenBank/DDBJ whole genome shotgun (WGS) entry which is preliminary data.</text>
</comment>
<sequence>MSAEVPLFVNAGGGEVLCDTIKAFCKSFKNEGWAVHLVISEGCPHDIALLGPRIGFQKDAEAAVRDARAFFSSTTALHLD</sequence>
<evidence type="ECO:0000313" key="1">
    <source>
        <dbReference type="EMBL" id="KAJ8125770.1"/>
    </source>
</evidence>
<organism evidence="1 2">
    <name type="scientific">Lasiodiplodia mahajangana</name>
    <dbReference type="NCBI Taxonomy" id="1108764"/>
    <lineage>
        <taxon>Eukaryota</taxon>
        <taxon>Fungi</taxon>
        <taxon>Dikarya</taxon>
        <taxon>Ascomycota</taxon>
        <taxon>Pezizomycotina</taxon>
        <taxon>Dothideomycetes</taxon>
        <taxon>Dothideomycetes incertae sedis</taxon>
        <taxon>Botryosphaeriales</taxon>
        <taxon>Botryosphaeriaceae</taxon>
        <taxon>Lasiodiplodia</taxon>
    </lineage>
</organism>
<dbReference type="EMBL" id="JAPUUL010002184">
    <property type="protein sequence ID" value="KAJ8125770.1"/>
    <property type="molecule type" value="Genomic_DNA"/>
</dbReference>
<gene>
    <name evidence="1" type="ORF">O1611_g7866</name>
</gene>
<reference evidence="1" key="1">
    <citation type="submission" date="2022-12" db="EMBL/GenBank/DDBJ databases">
        <title>Genome Sequence of Lasiodiplodia mahajangana.</title>
        <authorList>
            <person name="Buettner E."/>
        </authorList>
    </citation>
    <scope>NUCLEOTIDE SEQUENCE</scope>
    <source>
        <strain evidence="1">VT137</strain>
    </source>
</reference>
<evidence type="ECO:0000313" key="2">
    <source>
        <dbReference type="Proteomes" id="UP001153332"/>
    </source>
</evidence>